<dbReference type="RefSeq" id="WP_066036058.1">
    <property type="nucleotide sequence ID" value="NZ_CP136906.1"/>
</dbReference>
<protein>
    <recommendedName>
        <fullName evidence="12">Threonine/serine exporter family protein</fullName>
    </recommendedName>
</protein>
<evidence type="ECO:0000256" key="5">
    <source>
        <dbReference type="ARBA" id="ARBA00023136"/>
    </source>
</evidence>
<evidence type="ECO:0000259" key="9">
    <source>
        <dbReference type="Pfam" id="PF12821"/>
    </source>
</evidence>
<feature type="transmembrane region" description="Helical" evidence="7">
    <location>
        <begin position="308"/>
        <end position="332"/>
    </location>
</feature>
<dbReference type="GO" id="GO:0015744">
    <property type="term" value="P:succinate transport"/>
    <property type="evidence" value="ECO:0007669"/>
    <property type="project" value="TreeGrafter"/>
</dbReference>
<keyword evidence="3 7" id="KW-0812">Transmembrane</keyword>
<keyword evidence="4 7" id="KW-1133">Transmembrane helix</keyword>
<feature type="transmembrane region" description="Helical" evidence="7">
    <location>
        <begin position="424"/>
        <end position="446"/>
    </location>
</feature>
<comment type="caution">
    <text evidence="10">The sequence shown here is derived from an EMBL/GenBank/DDBJ whole genome shotgun (WGS) entry which is preliminary data.</text>
</comment>
<feature type="transmembrane region" description="Helical" evidence="7">
    <location>
        <begin position="275"/>
        <end position="296"/>
    </location>
</feature>
<dbReference type="AlphaFoldDB" id="A0A1C2G578"/>
<evidence type="ECO:0008006" key="12">
    <source>
        <dbReference type="Google" id="ProtNLM"/>
    </source>
</evidence>
<evidence type="ECO:0000313" key="11">
    <source>
        <dbReference type="Proteomes" id="UP000095141"/>
    </source>
</evidence>
<dbReference type="GO" id="GO:0022857">
    <property type="term" value="F:transmembrane transporter activity"/>
    <property type="evidence" value="ECO:0007669"/>
    <property type="project" value="InterPro"/>
</dbReference>
<dbReference type="Pfam" id="PF06738">
    <property type="entry name" value="ThrE"/>
    <property type="match status" value="1"/>
</dbReference>
<evidence type="ECO:0000256" key="3">
    <source>
        <dbReference type="ARBA" id="ARBA00022692"/>
    </source>
</evidence>
<feature type="domain" description="Threonine/Serine exporter ThrE" evidence="9">
    <location>
        <begin position="320"/>
        <end position="444"/>
    </location>
</feature>
<evidence type="ECO:0000313" key="10">
    <source>
        <dbReference type="EMBL" id="OCX46659.1"/>
    </source>
</evidence>
<dbReference type="Proteomes" id="UP000095141">
    <property type="component" value="Unassembled WGS sequence"/>
</dbReference>
<dbReference type="PANTHER" id="PTHR34390">
    <property type="entry name" value="UPF0442 PROTEIN YJJB-RELATED"/>
    <property type="match status" value="1"/>
</dbReference>
<feature type="domain" description="Threonine/serine exporter-like N-terminal" evidence="8">
    <location>
        <begin position="51"/>
        <end position="296"/>
    </location>
</feature>
<comment type="subcellular location">
    <subcellularLocation>
        <location evidence="1">Cell membrane</location>
        <topology evidence="1">Multi-pass membrane protein</topology>
    </subcellularLocation>
</comment>
<dbReference type="GO" id="GO:0005886">
    <property type="term" value="C:plasma membrane"/>
    <property type="evidence" value="ECO:0007669"/>
    <property type="project" value="UniProtKB-SubCell"/>
</dbReference>
<evidence type="ECO:0000256" key="1">
    <source>
        <dbReference type="ARBA" id="ARBA00004651"/>
    </source>
</evidence>
<dbReference type="InterPro" id="IPR024528">
    <property type="entry name" value="ThrE_2"/>
</dbReference>
<feature type="transmembrane region" description="Helical" evidence="7">
    <location>
        <begin position="241"/>
        <end position="263"/>
    </location>
</feature>
<dbReference type="PANTHER" id="PTHR34390:SF2">
    <property type="entry name" value="SUCCINATE TRANSPORTER SUBUNIT YJJP-RELATED"/>
    <property type="match status" value="1"/>
</dbReference>
<feature type="transmembrane region" description="Helical" evidence="7">
    <location>
        <begin position="205"/>
        <end position="229"/>
    </location>
</feature>
<reference evidence="10 11" key="1">
    <citation type="submission" date="2016-08" db="EMBL/GenBank/DDBJ databases">
        <title>Probiotic bacterium isolated from chicken gut.</title>
        <authorList>
            <person name="Levy J.L."/>
            <person name="Hassan H.M."/>
            <person name="Mendoza M.A."/>
        </authorList>
    </citation>
    <scope>NUCLEOTIDE SEQUENCE [LARGE SCALE GENOMIC DNA]</scope>
    <source>
        <strain evidence="10 11">P43</strain>
    </source>
</reference>
<dbReference type="Pfam" id="PF12821">
    <property type="entry name" value="ThrE_2"/>
    <property type="match status" value="1"/>
</dbReference>
<proteinExistence type="inferred from homology"/>
<dbReference type="InterPro" id="IPR050539">
    <property type="entry name" value="ThrE_Dicarb/AminoAcid_Exp"/>
</dbReference>
<comment type="similarity">
    <text evidence="6">Belongs to the ThrE exporter (TC 2.A.79) family.</text>
</comment>
<sequence>MSKDREISANDFEPTEHLSDKHHMAIPWHDFFTNDNFTPAYEANLVERAAIVGRIGLMMLSYGTGAWRVRDSMNTVARTLKMTCSVDIGLVSLEYTCMDAHHSYTQAISLPSTSVNTTKLSQMERFIKEFDQNGSEMTIGEIHSRLEEIAHSKGNYAPYQVGLAAALACSAFVFLLGGGPVEMFCSFIGAGLGNYVRRKMIDHHITLFAGVAVAVAVACLSYLLALSLMQLTFNVSSRHEAGYIGAMLFIIPGFPFITSGLDISKLDMRSGLERMTYAIAIITVATLVGWIVALMVNLRPENFQALPLSALMLFLLRLPASFCGVFGFSIMFNSTPKMAAIAGCIGAIANTLRLELTDLTGIPAGAAAFLGALVAGLLASIVKRKIQYPQISITVPSIVIMVPGLYMYRAMYNIGLTSISVGTLWMTKALMIVVFLPMGLIAARILTDSKWRHNG</sequence>
<evidence type="ECO:0000259" key="8">
    <source>
        <dbReference type="Pfam" id="PF06738"/>
    </source>
</evidence>
<evidence type="ECO:0000256" key="2">
    <source>
        <dbReference type="ARBA" id="ARBA00022475"/>
    </source>
</evidence>
<accession>A0A1C2G578</accession>
<evidence type="ECO:0000256" key="6">
    <source>
        <dbReference type="ARBA" id="ARBA00034125"/>
    </source>
</evidence>
<evidence type="ECO:0000256" key="7">
    <source>
        <dbReference type="SAM" id="Phobius"/>
    </source>
</evidence>
<evidence type="ECO:0000256" key="4">
    <source>
        <dbReference type="ARBA" id="ARBA00022989"/>
    </source>
</evidence>
<feature type="transmembrane region" description="Helical" evidence="7">
    <location>
        <begin position="362"/>
        <end position="381"/>
    </location>
</feature>
<dbReference type="EMBL" id="MCNS01000025">
    <property type="protein sequence ID" value="OCX46659.1"/>
    <property type="molecule type" value="Genomic_DNA"/>
</dbReference>
<feature type="transmembrane region" description="Helical" evidence="7">
    <location>
        <begin position="393"/>
        <end position="412"/>
    </location>
</feature>
<feature type="transmembrane region" description="Helical" evidence="7">
    <location>
        <begin position="163"/>
        <end position="193"/>
    </location>
</feature>
<organism evidence="10 11">
    <name type="scientific">Limosilactobacillus reuteri</name>
    <name type="common">Lactobacillus reuteri</name>
    <dbReference type="NCBI Taxonomy" id="1598"/>
    <lineage>
        <taxon>Bacteria</taxon>
        <taxon>Bacillati</taxon>
        <taxon>Bacillota</taxon>
        <taxon>Bacilli</taxon>
        <taxon>Lactobacillales</taxon>
        <taxon>Lactobacillaceae</taxon>
        <taxon>Limosilactobacillus</taxon>
    </lineage>
</organism>
<gene>
    <name evidence="10" type="ORF">BFD03_09685</name>
</gene>
<dbReference type="InterPro" id="IPR010619">
    <property type="entry name" value="ThrE-like_N"/>
</dbReference>
<name>A0A1C2G578_LIMRT</name>
<keyword evidence="5 7" id="KW-0472">Membrane</keyword>
<keyword evidence="2" id="KW-1003">Cell membrane</keyword>